<keyword evidence="2" id="KW-1185">Reference proteome</keyword>
<gene>
    <name evidence="1" type="ORF">SZN_11623</name>
</gene>
<dbReference type="OrthoDB" id="4301811at2"/>
<dbReference type="Proteomes" id="UP000004217">
    <property type="component" value="Unassembled WGS sequence"/>
</dbReference>
<organism evidence="1 2">
    <name type="scientific">Streptomyces zinciresistens K42</name>
    <dbReference type="NCBI Taxonomy" id="700597"/>
    <lineage>
        <taxon>Bacteria</taxon>
        <taxon>Bacillati</taxon>
        <taxon>Actinomycetota</taxon>
        <taxon>Actinomycetes</taxon>
        <taxon>Kitasatosporales</taxon>
        <taxon>Streptomycetaceae</taxon>
        <taxon>Streptomyces</taxon>
    </lineage>
</organism>
<dbReference type="PATRIC" id="fig|700597.3.peg.2274"/>
<reference evidence="1 2" key="1">
    <citation type="submission" date="2011-08" db="EMBL/GenBank/DDBJ databases">
        <authorList>
            <person name="Lin Y."/>
            <person name="Hao X."/>
            <person name="Johnstone L."/>
            <person name="Miller S.J."/>
            <person name="Wei G."/>
            <person name="Rensing C."/>
        </authorList>
    </citation>
    <scope>NUCLEOTIDE SEQUENCE [LARGE SCALE GENOMIC DNA]</scope>
    <source>
        <strain evidence="1 2">K42</strain>
    </source>
</reference>
<sequence length="85" mass="9323">MTTPTPSSASAPTIADRIRTLAERRDALGRPLVYEHLPAILDGSRLPSSLDIALIATEADVLVELLLGTRPRRAVLTYADLWMLR</sequence>
<proteinExistence type="predicted"/>
<protein>
    <submittedName>
        <fullName evidence="1">Uncharacterized protein</fullName>
    </submittedName>
</protein>
<name>G2GA04_9ACTN</name>
<comment type="caution">
    <text evidence="1">The sequence shown here is derived from an EMBL/GenBank/DDBJ whole genome shotgun (WGS) entry which is preliminary data.</text>
</comment>
<dbReference type="RefSeq" id="WP_007494479.1">
    <property type="nucleotide sequence ID" value="NZ_AGBF01000026.1"/>
</dbReference>
<evidence type="ECO:0000313" key="1">
    <source>
        <dbReference type="EMBL" id="EGX59715.1"/>
    </source>
</evidence>
<evidence type="ECO:0000313" key="2">
    <source>
        <dbReference type="Proteomes" id="UP000004217"/>
    </source>
</evidence>
<accession>G2GA04</accession>
<dbReference type="EMBL" id="AGBF01000026">
    <property type="protein sequence ID" value="EGX59715.1"/>
    <property type="molecule type" value="Genomic_DNA"/>
</dbReference>
<dbReference type="AlphaFoldDB" id="G2GA04"/>